<organism evidence="4 5">
    <name type="scientific">Candidatus Flavonifractor intestinipullorum</name>
    <dbReference type="NCBI Taxonomy" id="2838587"/>
    <lineage>
        <taxon>Bacteria</taxon>
        <taxon>Bacillati</taxon>
        <taxon>Bacillota</taxon>
        <taxon>Clostridia</taxon>
        <taxon>Eubacteriales</taxon>
        <taxon>Oscillospiraceae</taxon>
        <taxon>Flavonifractor</taxon>
    </lineage>
</organism>
<evidence type="ECO:0000259" key="3">
    <source>
        <dbReference type="Pfam" id="PF07687"/>
    </source>
</evidence>
<dbReference type="Gene3D" id="3.30.70.360">
    <property type="match status" value="1"/>
</dbReference>
<evidence type="ECO:0000256" key="2">
    <source>
        <dbReference type="PIRSR" id="PIRSR005962-1"/>
    </source>
</evidence>
<feature type="binding site" evidence="2">
    <location>
        <position position="101"/>
    </location>
    <ligand>
        <name>Mn(2+)</name>
        <dbReference type="ChEBI" id="CHEBI:29035"/>
        <label>2</label>
    </ligand>
</feature>
<reference evidence="4" key="2">
    <citation type="submission" date="2021-04" db="EMBL/GenBank/DDBJ databases">
        <authorList>
            <person name="Gilroy R."/>
        </authorList>
    </citation>
    <scope>NUCLEOTIDE SEQUENCE</scope>
    <source>
        <strain evidence="4">CHK189-11263</strain>
    </source>
</reference>
<dbReference type="NCBIfam" id="TIGR01891">
    <property type="entry name" value="amidohydrolases"/>
    <property type="match status" value="1"/>
</dbReference>
<dbReference type="InterPro" id="IPR017439">
    <property type="entry name" value="Amidohydrolase"/>
</dbReference>
<comment type="cofactor">
    <cofactor evidence="2">
        <name>Mn(2+)</name>
        <dbReference type="ChEBI" id="CHEBI:29035"/>
    </cofactor>
    <text evidence="2">The Mn(2+) ion enhances activity.</text>
</comment>
<feature type="binding site" evidence="2">
    <location>
        <position position="99"/>
    </location>
    <ligand>
        <name>Mn(2+)</name>
        <dbReference type="ChEBI" id="CHEBI:29035"/>
        <label>2</label>
    </ligand>
</feature>
<dbReference type="InterPro" id="IPR002933">
    <property type="entry name" value="Peptidase_M20"/>
</dbReference>
<sequence>MEREIYQEALSLRDELVAWRRQLHRHPELGFDLPVTRAFVFEKLREMGYEPQDVGRAGITCTIGRGAPVFLLRGDMDALPMQEETGLPFASENGCMHACGHDFHTTALLGAARLLRQHEGELRGTVKLLFQPAEETMDGAQDVFDAGILEHPHVDAAMALHVVQAPFGTVNYTPGSACGSSDVFTITVNGRGGHGAAPHRNIDPINVAAHIVLSLQTINSREVNPNEMIVLTICSLHAGSAANVTPAQAVLKGTIRTMNLEVKEFARQRLTEICRDVCRTFRAECDIAFTGAGIPPMINDPALTEELSGYIDALLGSGSVRHIERMTGSEDFSVFSHHVPCALYWFGTGSAEEGYPYGVHDPRVTFREDALPEMAAVYAQSAICWLANHHQ</sequence>
<dbReference type="GO" id="GO:0046872">
    <property type="term" value="F:metal ion binding"/>
    <property type="evidence" value="ECO:0007669"/>
    <property type="project" value="UniProtKB-KW"/>
</dbReference>
<dbReference type="PANTHER" id="PTHR11014">
    <property type="entry name" value="PEPTIDASE M20 FAMILY MEMBER"/>
    <property type="match status" value="1"/>
</dbReference>
<dbReference type="FunFam" id="3.30.70.360:FF:000001">
    <property type="entry name" value="N-acetyldiaminopimelate deacetylase"/>
    <property type="match status" value="1"/>
</dbReference>
<feature type="binding site" evidence="2">
    <location>
        <position position="161"/>
    </location>
    <ligand>
        <name>Mn(2+)</name>
        <dbReference type="ChEBI" id="CHEBI:29035"/>
        <label>2</label>
    </ligand>
</feature>
<accession>A0A9D2S3X0</accession>
<dbReference type="Pfam" id="PF01546">
    <property type="entry name" value="Peptidase_M20"/>
    <property type="match status" value="1"/>
</dbReference>
<feature type="binding site" evidence="2">
    <location>
        <position position="360"/>
    </location>
    <ligand>
        <name>Mn(2+)</name>
        <dbReference type="ChEBI" id="CHEBI:29035"/>
        <label>2</label>
    </ligand>
</feature>
<keyword evidence="2" id="KW-0464">Manganese</keyword>
<dbReference type="SUPFAM" id="SSF55031">
    <property type="entry name" value="Bacterial exopeptidase dimerisation domain"/>
    <property type="match status" value="1"/>
</dbReference>
<comment type="caution">
    <text evidence="4">The sequence shown here is derived from an EMBL/GenBank/DDBJ whole genome shotgun (WGS) entry which is preliminary data.</text>
</comment>
<dbReference type="SUPFAM" id="SSF53187">
    <property type="entry name" value="Zn-dependent exopeptidases"/>
    <property type="match status" value="1"/>
</dbReference>
<dbReference type="AlphaFoldDB" id="A0A9D2S3X0"/>
<dbReference type="CDD" id="cd03886">
    <property type="entry name" value="M20_Acy1"/>
    <property type="match status" value="1"/>
</dbReference>
<protein>
    <submittedName>
        <fullName evidence="4">Amidohydrolase</fullName>
    </submittedName>
</protein>
<feature type="domain" description="Peptidase M20 dimerisation" evidence="3">
    <location>
        <begin position="184"/>
        <end position="278"/>
    </location>
</feature>
<dbReference type="Pfam" id="PF07687">
    <property type="entry name" value="M20_dimer"/>
    <property type="match status" value="1"/>
</dbReference>
<dbReference type="InterPro" id="IPR011650">
    <property type="entry name" value="Peptidase_M20_dimer"/>
</dbReference>
<dbReference type="Proteomes" id="UP000824208">
    <property type="component" value="Unassembled WGS sequence"/>
</dbReference>
<evidence type="ECO:0000313" key="4">
    <source>
        <dbReference type="EMBL" id="HJB55993.1"/>
    </source>
</evidence>
<gene>
    <name evidence="4" type="ORF">H9714_00380</name>
</gene>
<dbReference type="EMBL" id="DWYC01000003">
    <property type="protein sequence ID" value="HJB55993.1"/>
    <property type="molecule type" value="Genomic_DNA"/>
</dbReference>
<keyword evidence="2" id="KW-0479">Metal-binding</keyword>
<dbReference type="GO" id="GO:0050118">
    <property type="term" value="F:N-acetyldiaminopimelate deacetylase activity"/>
    <property type="evidence" value="ECO:0007669"/>
    <property type="project" value="UniProtKB-ARBA"/>
</dbReference>
<dbReference type="GO" id="GO:0019877">
    <property type="term" value="P:diaminopimelate biosynthetic process"/>
    <property type="evidence" value="ECO:0007669"/>
    <property type="project" value="UniProtKB-ARBA"/>
</dbReference>
<proteinExistence type="predicted"/>
<name>A0A9D2S3X0_9FIRM</name>
<evidence type="ECO:0000313" key="5">
    <source>
        <dbReference type="Proteomes" id="UP000824208"/>
    </source>
</evidence>
<feature type="binding site" evidence="2">
    <location>
        <position position="135"/>
    </location>
    <ligand>
        <name>Mn(2+)</name>
        <dbReference type="ChEBI" id="CHEBI:29035"/>
        <label>2</label>
    </ligand>
</feature>
<dbReference type="PANTHER" id="PTHR11014:SF63">
    <property type="entry name" value="METALLOPEPTIDASE, PUTATIVE (AFU_ORTHOLOGUE AFUA_6G09600)-RELATED"/>
    <property type="match status" value="1"/>
</dbReference>
<reference evidence="4" key="1">
    <citation type="journal article" date="2021" name="PeerJ">
        <title>Extensive microbial diversity within the chicken gut microbiome revealed by metagenomics and culture.</title>
        <authorList>
            <person name="Gilroy R."/>
            <person name="Ravi A."/>
            <person name="Getino M."/>
            <person name="Pursley I."/>
            <person name="Horton D.L."/>
            <person name="Alikhan N.F."/>
            <person name="Baker D."/>
            <person name="Gharbi K."/>
            <person name="Hall N."/>
            <person name="Watson M."/>
            <person name="Adriaenssens E.M."/>
            <person name="Foster-Nyarko E."/>
            <person name="Jarju S."/>
            <person name="Secka A."/>
            <person name="Antonio M."/>
            <person name="Oren A."/>
            <person name="Chaudhuri R.R."/>
            <person name="La Ragione R."/>
            <person name="Hildebrand F."/>
            <person name="Pallen M.J."/>
        </authorList>
    </citation>
    <scope>NUCLEOTIDE SEQUENCE</scope>
    <source>
        <strain evidence="4">CHK189-11263</strain>
    </source>
</reference>
<dbReference type="InterPro" id="IPR036264">
    <property type="entry name" value="Bact_exopeptidase_dim_dom"/>
</dbReference>
<dbReference type="PIRSF" id="PIRSF005962">
    <property type="entry name" value="Pept_M20D_amidohydro"/>
    <property type="match status" value="1"/>
</dbReference>
<dbReference type="Gene3D" id="3.40.630.10">
    <property type="entry name" value="Zn peptidases"/>
    <property type="match status" value="1"/>
</dbReference>
<evidence type="ECO:0000256" key="1">
    <source>
        <dbReference type="ARBA" id="ARBA00022801"/>
    </source>
</evidence>
<keyword evidence="1" id="KW-0378">Hydrolase</keyword>